<dbReference type="Proteomes" id="UP000092839">
    <property type="component" value="Chromosome"/>
</dbReference>
<dbReference type="EMBL" id="CP016428">
    <property type="protein sequence ID" value="ANW03407.1"/>
    <property type="molecule type" value="Genomic_DNA"/>
</dbReference>
<keyword evidence="1" id="KW-0732">Signal</keyword>
<gene>
    <name evidence="2" type="ORF">LMTR13_27970</name>
</gene>
<reference evidence="2 3" key="1">
    <citation type="submission" date="2016-07" db="EMBL/GenBank/DDBJ databases">
        <title>Complete genome sequence of Bradyrhizobium icense LMTR 13T, a potential inoculant strain isolated from lima bean (Phaseolus lunatus) in Peru.</title>
        <authorList>
            <person name="Ormeno-Orrillo E."/>
            <person name="Duran D."/>
            <person name="Rogel M.A."/>
            <person name="Rey L."/>
            <person name="Imperial J."/>
            <person name="Ruiz-Argueso T."/>
            <person name="Martinez-Romero E."/>
        </authorList>
    </citation>
    <scope>NUCLEOTIDE SEQUENCE [LARGE SCALE GENOMIC DNA]</scope>
    <source>
        <strain evidence="2 3">LMTR 13</strain>
    </source>
</reference>
<dbReference type="KEGG" id="bic:LMTR13_27970"/>
<name>A0A1B1UL36_9BRAD</name>
<evidence type="ECO:0000313" key="2">
    <source>
        <dbReference type="EMBL" id="ANW03407.1"/>
    </source>
</evidence>
<protein>
    <submittedName>
        <fullName evidence="2">Uncharacterized protein</fullName>
    </submittedName>
</protein>
<dbReference type="AlphaFoldDB" id="A0A1B1UL36"/>
<organism evidence="2 3">
    <name type="scientific">Bradyrhizobium icense</name>
    <dbReference type="NCBI Taxonomy" id="1274631"/>
    <lineage>
        <taxon>Bacteria</taxon>
        <taxon>Pseudomonadati</taxon>
        <taxon>Pseudomonadota</taxon>
        <taxon>Alphaproteobacteria</taxon>
        <taxon>Hyphomicrobiales</taxon>
        <taxon>Nitrobacteraceae</taxon>
        <taxon>Bradyrhizobium</taxon>
    </lineage>
</organism>
<accession>A0A1B1UL36</accession>
<keyword evidence="3" id="KW-1185">Reference proteome</keyword>
<proteinExistence type="predicted"/>
<feature type="signal peptide" evidence="1">
    <location>
        <begin position="1"/>
        <end position="24"/>
    </location>
</feature>
<feature type="chain" id="PRO_5008530687" evidence="1">
    <location>
        <begin position="25"/>
        <end position="135"/>
    </location>
</feature>
<evidence type="ECO:0000256" key="1">
    <source>
        <dbReference type="SAM" id="SignalP"/>
    </source>
</evidence>
<sequence length="135" mass="14669">MVRKSFRFVLSAMLTGSLATIANAQTGSPQQKPIPPSLMKDCTAHLVEADPRIKIVGPFAPARSADIFGGWASQLAGQLGIVIMAAPAKYPNYNSWAGCIYDPEDKSKPNEGKLVFRKVIREFPKRTKLEPGEAP</sequence>
<evidence type="ECO:0000313" key="3">
    <source>
        <dbReference type="Proteomes" id="UP000092839"/>
    </source>
</evidence>
<dbReference type="RefSeq" id="WP_065730585.1">
    <property type="nucleotide sequence ID" value="NZ_CP016428.1"/>
</dbReference>